<protein>
    <submittedName>
        <fullName evidence="2">Transcriptional regulator</fullName>
    </submittedName>
</protein>
<dbReference type="EMBL" id="JAANNP010000003">
    <property type="protein sequence ID" value="NHC13887.1"/>
    <property type="molecule type" value="Genomic_DNA"/>
</dbReference>
<reference evidence="2 3" key="1">
    <citation type="submission" date="2020-03" db="EMBL/GenBank/DDBJ databases">
        <title>Two novel Motilibacter sp.</title>
        <authorList>
            <person name="Liu S."/>
        </authorList>
    </citation>
    <scope>NUCLEOTIDE SEQUENCE [LARGE SCALE GENOMIC DNA]</scope>
    <source>
        <strain evidence="2 3">E257</strain>
    </source>
</reference>
<dbReference type="Pfam" id="PF19575">
    <property type="entry name" value="HTH_58"/>
    <property type="match status" value="1"/>
</dbReference>
<gene>
    <name evidence="2" type="ORF">G9H71_08840</name>
</gene>
<evidence type="ECO:0000259" key="1">
    <source>
        <dbReference type="Pfam" id="PF19575"/>
    </source>
</evidence>
<feature type="domain" description="Helix-turn-helix" evidence="1">
    <location>
        <begin position="6"/>
        <end position="66"/>
    </location>
</feature>
<name>A0ABX0GSP0_9ACTN</name>
<accession>A0ABX0GSP0</accession>
<organism evidence="2 3">
    <name type="scientific">Motilibacter deserti</name>
    <dbReference type="NCBI Taxonomy" id="2714956"/>
    <lineage>
        <taxon>Bacteria</taxon>
        <taxon>Bacillati</taxon>
        <taxon>Actinomycetota</taxon>
        <taxon>Actinomycetes</taxon>
        <taxon>Motilibacterales</taxon>
        <taxon>Motilibacteraceae</taxon>
        <taxon>Motilibacter</taxon>
    </lineage>
</organism>
<evidence type="ECO:0000313" key="2">
    <source>
        <dbReference type="EMBL" id="NHC13887.1"/>
    </source>
</evidence>
<keyword evidence="3" id="KW-1185">Reference proteome</keyword>
<dbReference type="Proteomes" id="UP000800981">
    <property type="component" value="Unassembled WGS sequence"/>
</dbReference>
<evidence type="ECO:0000313" key="3">
    <source>
        <dbReference type="Proteomes" id="UP000800981"/>
    </source>
</evidence>
<sequence length="73" mass="8015">MEQQRRKGQRLTGDERKQMIGVLVEEYRSGKSIRDLAVQHSLSIGLSRNLLVESGIPLRGRGGSTRGRGPANG</sequence>
<dbReference type="RefSeq" id="WP_166280865.1">
    <property type="nucleotide sequence ID" value="NZ_JAANNP010000003.1"/>
</dbReference>
<dbReference type="InterPro" id="IPR045745">
    <property type="entry name" value="HTH_58_Actinobacteria-type"/>
</dbReference>
<comment type="caution">
    <text evidence="2">The sequence shown here is derived from an EMBL/GenBank/DDBJ whole genome shotgun (WGS) entry which is preliminary data.</text>
</comment>
<proteinExistence type="predicted"/>